<reference evidence="2 3" key="1">
    <citation type="submission" date="2022-10" db="EMBL/GenBank/DDBJ databases">
        <title>Chitinophaga nivalis PC15 sp. nov., isolated from Pyeongchang county, South Korea.</title>
        <authorList>
            <person name="Trinh H.N."/>
        </authorList>
    </citation>
    <scope>NUCLEOTIDE SEQUENCE [LARGE SCALE GENOMIC DNA]</scope>
    <source>
        <strain evidence="2 3">PC14</strain>
    </source>
</reference>
<feature type="domain" description="Ig-like" evidence="1">
    <location>
        <begin position="184"/>
        <end position="262"/>
    </location>
</feature>
<accession>A0ABT3IME9</accession>
<dbReference type="InterPro" id="IPR044023">
    <property type="entry name" value="Ig_7"/>
</dbReference>
<comment type="caution">
    <text evidence="2">The sequence shown here is derived from an EMBL/GenBank/DDBJ whole genome shotgun (WGS) entry which is preliminary data.</text>
</comment>
<evidence type="ECO:0000313" key="2">
    <source>
        <dbReference type="EMBL" id="MCW3485146.1"/>
    </source>
</evidence>
<dbReference type="RefSeq" id="WP_264731242.1">
    <property type="nucleotide sequence ID" value="NZ_JAPDNR010000001.1"/>
</dbReference>
<gene>
    <name evidence="2" type="ORF">OL497_14650</name>
</gene>
<dbReference type="Proteomes" id="UP001207742">
    <property type="component" value="Unassembled WGS sequence"/>
</dbReference>
<organism evidence="2 3">
    <name type="scientific">Chitinophaga nivalis</name>
    <dbReference type="NCBI Taxonomy" id="2991709"/>
    <lineage>
        <taxon>Bacteria</taxon>
        <taxon>Pseudomonadati</taxon>
        <taxon>Bacteroidota</taxon>
        <taxon>Chitinophagia</taxon>
        <taxon>Chitinophagales</taxon>
        <taxon>Chitinophagaceae</taxon>
        <taxon>Chitinophaga</taxon>
    </lineage>
</organism>
<keyword evidence="3" id="KW-1185">Reference proteome</keyword>
<dbReference type="EMBL" id="JAPDNS010000001">
    <property type="protein sequence ID" value="MCW3485146.1"/>
    <property type="molecule type" value="Genomic_DNA"/>
</dbReference>
<evidence type="ECO:0000259" key="1">
    <source>
        <dbReference type="Pfam" id="PF19081"/>
    </source>
</evidence>
<dbReference type="Pfam" id="PF19081">
    <property type="entry name" value="Ig_7"/>
    <property type="match status" value="3"/>
</dbReference>
<feature type="domain" description="Ig-like" evidence="1">
    <location>
        <begin position="544"/>
        <end position="622"/>
    </location>
</feature>
<name>A0ABT3IME9_9BACT</name>
<protein>
    <recommendedName>
        <fullName evidence="1">Ig-like domain-containing protein</fullName>
    </recommendedName>
</protein>
<feature type="domain" description="Ig-like" evidence="1">
    <location>
        <begin position="368"/>
        <end position="443"/>
    </location>
</feature>
<evidence type="ECO:0000313" key="3">
    <source>
        <dbReference type="Proteomes" id="UP001207742"/>
    </source>
</evidence>
<proteinExistence type="predicted"/>
<sequence length="717" mass="78418">MMLPKFYSFSKMLILFLLFSCLLLPKVRAQVYANSQTAGVTGLCLLCGVANAGNAVNNSNLNDYATFNIGVGLLGVSVYQTLIFPAVGTAGCDSLVIGIGSGNAVLSVNLLAALTIQTFNGTVANNDAQRVDSNNLRLWGNNRAEIVLKPASTFDRVSVTLSSPLLGLLNGFNLYYAYRKPALAAPKLADSTSICRGDTATLTATVPAGVTVRWYDVPAGGTLRYTGARYKVSPAVTTSYYAEAAKSGCTSDRKKIAVIVHPKPANPVFTVNPSVYCNAPRIGISNHTAAVYYQVRTVYDGLDGQLLDTAFTVMNSDTVVVRDLNEFYNVTTRLYIQAVDKLTGCRSDTVMQTLIFSAHATYADVDADNVTICKGDSITLRAYAHGQPNNTLVNIRWYDAPTGGTQLHRGKEFRVSPADTTRYYVTTGYYCEYLVRTKVTVNVRKLPAPVFTVPQGPTCGATKIKIENHQAGYSYRVRFRFRYNPEILFDTAYVVHTSTFPIYGFLPPLPSVVDIYVQAVDAVTGCRSDTAHKLMNIDGYGQLPAVDADSLSICKGDSATLHAFVPIYMGARIRWYDAPVGGNQLYRGYYFKVSPPQTTVYYAAGGYGCEFPKRVPVKVIVKQCTKQAYHQASKSITFTHTLTLFPNPSAGEVRLQEKTILAGSWLIIRNAGGMEVQRNILADNRFMFAPQLSNGIYFIEIRKSAGEVYVGRVMLTR</sequence>